<keyword evidence="1" id="KW-0472">Membrane</keyword>
<feature type="transmembrane region" description="Helical" evidence="1">
    <location>
        <begin position="123"/>
        <end position="142"/>
    </location>
</feature>
<dbReference type="Proteomes" id="UP001597295">
    <property type="component" value="Unassembled WGS sequence"/>
</dbReference>
<keyword evidence="1" id="KW-0812">Transmembrane</keyword>
<gene>
    <name evidence="3" type="ORF">ACFSM5_19130</name>
</gene>
<evidence type="ECO:0000259" key="2">
    <source>
        <dbReference type="Pfam" id="PF07331"/>
    </source>
</evidence>
<comment type="caution">
    <text evidence="3">The sequence shown here is derived from an EMBL/GenBank/DDBJ whole genome shotgun (WGS) entry which is preliminary data.</text>
</comment>
<protein>
    <submittedName>
        <fullName evidence="3">Tripartite tricarboxylate transporter TctB family protein</fullName>
    </submittedName>
</protein>
<feature type="transmembrane region" description="Helical" evidence="1">
    <location>
        <begin position="74"/>
        <end position="92"/>
    </location>
</feature>
<evidence type="ECO:0000313" key="4">
    <source>
        <dbReference type="Proteomes" id="UP001597295"/>
    </source>
</evidence>
<feature type="transmembrane region" description="Helical" evidence="1">
    <location>
        <begin position="98"/>
        <end position="116"/>
    </location>
</feature>
<dbReference type="EMBL" id="JBHUIP010000014">
    <property type="protein sequence ID" value="MFD2265026.1"/>
    <property type="molecule type" value="Genomic_DNA"/>
</dbReference>
<organism evidence="3 4">
    <name type="scientific">Lacibacterium aquatile</name>
    <dbReference type="NCBI Taxonomy" id="1168082"/>
    <lineage>
        <taxon>Bacteria</taxon>
        <taxon>Pseudomonadati</taxon>
        <taxon>Pseudomonadota</taxon>
        <taxon>Alphaproteobacteria</taxon>
        <taxon>Rhodospirillales</taxon>
        <taxon>Rhodospirillaceae</taxon>
    </lineage>
</organism>
<sequence>MLLKIKGQQDFWIGIIFAVSGLAGLAIARGYAFGTAGRMGPGYFPTVISALLILLGLISIARGMVQDSAPIAPFNWKALSLITVSVLAFGWLLQGAGLIVALIVLTLVSAVASVRFRLGWKPVLGLVLLVVFCVAVFVKGLGVPMPLVGDWFTGLVPGFGA</sequence>
<dbReference type="InterPro" id="IPR009936">
    <property type="entry name" value="DUF1468"/>
</dbReference>
<evidence type="ECO:0000313" key="3">
    <source>
        <dbReference type="EMBL" id="MFD2265026.1"/>
    </source>
</evidence>
<keyword evidence="1" id="KW-1133">Transmembrane helix</keyword>
<proteinExistence type="predicted"/>
<reference evidence="4" key="1">
    <citation type="journal article" date="2019" name="Int. J. Syst. Evol. Microbiol.">
        <title>The Global Catalogue of Microorganisms (GCM) 10K type strain sequencing project: providing services to taxonomists for standard genome sequencing and annotation.</title>
        <authorList>
            <consortium name="The Broad Institute Genomics Platform"/>
            <consortium name="The Broad Institute Genome Sequencing Center for Infectious Disease"/>
            <person name="Wu L."/>
            <person name="Ma J."/>
        </authorList>
    </citation>
    <scope>NUCLEOTIDE SEQUENCE [LARGE SCALE GENOMIC DNA]</scope>
    <source>
        <strain evidence="4">CGMCC 1.19062</strain>
    </source>
</reference>
<name>A0ABW5E026_9PROT</name>
<dbReference type="Pfam" id="PF07331">
    <property type="entry name" value="TctB"/>
    <property type="match status" value="1"/>
</dbReference>
<feature type="transmembrane region" description="Helical" evidence="1">
    <location>
        <begin position="43"/>
        <end position="62"/>
    </location>
</feature>
<keyword evidence="4" id="KW-1185">Reference proteome</keyword>
<feature type="domain" description="DUF1468" evidence="2">
    <location>
        <begin position="12"/>
        <end position="146"/>
    </location>
</feature>
<accession>A0ABW5E026</accession>
<feature type="transmembrane region" description="Helical" evidence="1">
    <location>
        <begin position="12"/>
        <end position="31"/>
    </location>
</feature>
<evidence type="ECO:0000256" key="1">
    <source>
        <dbReference type="SAM" id="Phobius"/>
    </source>
</evidence>
<dbReference type="RefSeq" id="WP_379878193.1">
    <property type="nucleotide sequence ID" value="NZ_JBHUIP010000014.1"/>
</dbReference>